<proteinExistence type="predicted"/>
<accession>A0A8J5I417</accession>
<gene>
    <name evidence="1" type="ORF">JG688_00016635</name>
</gene>
<organism evidence="1 2">
    <name type="scientific">Phytophthora aleatoria</name>
    <dbReference type="NCBI Taxonomy" id="2496075"/>
    <lineage>
        <taxon>Eukaryota</taxon>
        <taxon>Sar</taxon>
        <taxon>Stramenopiles</taxon>
        <taxon>Oomycota</taxon>
        <taxon>Peronosporomycetes</taxon>
        <taxon>Peronosporales</taxon>
        <taxon>Peronosporaceae</taxon>
        <taxon>Phytophthora</taxon>
    </lineage>
</organism>
<evidence type="ECO:0000313" key="1">
    <source>
        <dbReference type="EMBL" id="KAG6945277.1"/>
    </source>
</evidence>
<name>A0A8J5I417_9STRA</name>
<dbReference type="AlphaFoldDB" id="A0A8J5I417"/>
<dbReference type="EMBL" id="JAENGY010002149">
    <property type="protein sequence ID" value="KAG6945277.1"/>
    <property type="molecule type" value="Genomic_DNA"/>
</dbReference>
<protein>
    <submittedName>
        <fullName evidence="1">Uncharacterized protein</fullName>
    </submittedName>
</protein>
<comment type="caution">
    <text evidence="1">The sequence shown here is derived from an EMBL/GenBank/DDBJ whole genome shotgun (WGS) entry which is preliminary data.</text>
</comment>
<sequence>MTQAMTSTWNTMLKDKVYKPATGQGMFLADISISRLPTTFGTYDTSEVPDWGLAGSFMTVKYTFFTSHEIEISTVFVCLCWLKSVGALQGDGDLSRNTSLTLKHTTGLLAKLNYLSRTSFYTVAKGAVQAADKELQGFLEIFAQEIKRSAQNDHLAPTNPLLAGLTMLDHHFEYLDQASEVVAASQFHSFGHIYSALMNEGLCYRIQFFRTC</sequence>
<dbReference type="Proteomes" id="UP000709295">
    <property type="component" value="Unassembled WGS sequence"/>
</dbReference>
<evidence type="ECO:0000313" key="2">
    <source>
        <dbReference type="Proteomes" id="UP000709295"/>
    </source>
</evidence>
<keyword evidence="2" id="KW-1185">Reference proteome</keyword>
<reference evidence="1" key="1">
    <citation type="submission" date="2021-01" db="EMBL/GenBank/DDBJ databases">
        <title>Phytophthora aleatoria, a newly-described species from Pinus radiata is distinct from Phytophthora cactorum isolates based on comparative genomics.</title>
        <authorList>
            <person name="Mcdougal R."/>
            <person name="Panda P."/>
            <person name="Williams N."/>
            <person name="Studholme D.J."/>
        </authorList>
    </citation>
    <scope>NUCLEOTIDE SEQUENCE</scope>
    <source>
        <strain evidence="1">NZFS 4037</strain>
    </source>
</reference>